<dbReference type="OrthoDB" id="9783380at2"/>
<protein>
    <submittedName>
        <fullName evidence="3">2-deoxystreptamine glucosyltransferase</fullName>
        <ecNumber evidence="3">2.4.1.284</ecNumber>
    </submittedName>
</protein>
<dbReference type="PANTHER" id="PTHR12526">
    <property type="entry name" value="GLYCOSYLTRANSFERASE"/>
    <property type="match status" value="1"/>
</dbReference>
<name>A0A5B9WAX5_9BACT</name>
<feature type="domain" description="Glycosyl transferase family 1" evidence="2">
    <location>
        <begin position="247"/>
        <end position="408"/>
    </location>
</feature>
<dbReference type="GO" id="GO:0102318">
    <property type="term" value="F:2-deoxystreptamine glucosyltransferase activity"/>
    <property type="evidence" value="ECO:0007669"/>
    <property type="project" value="UniProtKB-EC"/>
</dbReference>
<keyword evidence="3" id="KW-0808">Transferase</keyword>
<evidence type="ECO:0000313" key="4">
    <source>
        <dbReference type="Proteomes" id="UP000324233"/>
    </source>
</evidence>
<dbReference type="Proteomes" id="UP000324233">
    <property type="component" value="Chromosome"/>
</dbReference>
<dbReference type="RefSeq" id="WP_148596963.1">
    <property type="nucleotide sequence ID" value="NZ_CP042997.1"/>
</dbReference>
<dbReference type="KEGG" id="agv:OJF2_59900"/>
<organism evidence="3 4">
    <name type="scientific">Aquisphaera giovannonii</name>
    <dbReference type="NCBI Taxonomy" id="406548"/>
    <lineage>
        <taxon>Bacteria</taxon>
        <taxon>Pseudomonadati</taxon>
        <taxon>Planctomycetota</taxon>
        <taxon>Planctomycetia</taxon>
        <taxon>Isosphaerales</taxon>
        <taxon>Isosphaeraceae</taxon>
        <taxon>Aquisphaera</taxon>
    </lineage>
</organism>
<sequence>MSHTSEAQPLASDENSGPRRRGEDASILLVLPLAFRRDDDGSLMIESQAANGLMRWAENFDRVTVACVEWPRGQDRGSASWTWRRIDELPCADRIRPVPLPEAFKPLEFAREYRRVRKLLGDLIRDSRYLFFGISYTWGDWAALGCVEALRQKRPYAVWTDLVDYQVIRFAARQKSLPRRLHKQYVQASLVKHYHHYLIKRSGLGLFHGRDCFDAYAPLCRNPFVVHNIHLKPEDAIDPGRLEEKAREVQSGSPLRLGYVGRADPVKGGMDWLDCLKAVVDRGHDVRATWLGDGPILDAMRARAAELGLTDRVSLPGFVSGRGELLEFLRGCHAFLFCHKVPESPRNLIEAMVSGAPIVGYDSPYPRDLLADHDCGLLTPANDVATLAGAISGLDRDRERLASMIRKTAAFAAHYNDEAVFRHRGDLIKQYL</sequence>
<evidence type="ECO:0000313" key="3">
    <source>
        <dbReference type="EMBL" id="QEH37399.1"/>
    </source>
</evidence>
<dbReference type="SUPFAM" id="SSF53756">
    <property type="entry name" value="UDP-Glycosyltransferase/glycogen phosphorylase"/>
    <property type="match status" value="1"/>
</dbReference>
<dbReference type="Gene3D" id="3.40.50.2000">
    <property type="entry name" value="Glycogen Phosphorylase B"/>
    <property type="match status" value="1"/>
</dbReference>
<dbReference type="EC" id="2.4.1.284" evidence="3"/>
<dbReference type="InterPro" id="IPR001296">
    <property type="entry name" value="Glyco_trans_1"/>
</dbReference>
<accession>A0A5B9WAX5</accession>
<proteinExistence type="predicted"/>
<keyword evidence="3" id="KW-0328">Glycosyltransferase</keyword>
<feature type="region of interest" description="Disordered" evidence="1">
    <location>
        <begin position="1"/>
        <end position="21"/>
    </location>
</feature>
<gene>
    <name evidence="3" type="primary">kanF_2</name>
    <name evidence="3" type="ORF">OJF2_59900</name>
</gene>
<evidence type="ECO:0000259" key="2">
    <source>
        <dbReference type="Pfam" id="PF00534"/>
    </source>
</evidence>
<evidence type="ECO:0000256" key="1">
    <source>
        <dbReference type="SAM" id="MobiDB-lite"/>
    </source>
</evidence>
<keyword evidence="4" id="KW-1185">Reference proteome</keyword>
<dbReference type="Pfam" id="PF00534">
    <property type="entry name" value="Glycos_transf_1"/>
    <property type="match status" value="1"/>
</dbReference>
<dbReference type="AlphaFoldDB" id="A0A5B9WAX5"/>
<dbReference type="EMBL" id="CP042997">
    <property type="protein sequence ID" value="QEH37399.1"/>
    <property type="molecule type" value="Genomic_DNA"/>
</dbReference>
<reference evidence="3 4" key="1">
    <citation type="submission" date="2019-08" db="EMBL/GenBank/DDBJ databases">
        <title>Deep-cultivation of Planctomycetes and their phenomic and genomic characterization uncovers novel biology.</title>
        <authorList>
            <person name="Wiegand S."/>
            <person name="Jogler M."/>
            <person name="Boedeker C."/>
            <person name="Pinto D."/>
            <person name="Vollmers J."/>
            <person name="Rivas-Marin E."/>
            <person name="Kohn T."/>
            <person name="Peeters S.H."/>
            <person name="Heuer A."/>
            <person name="Rast P."/>
            <person name="Oberbeckmann S."/>
            <person name="Bunk B."/>
            <person name="Jeske O."/>
            <person name="Meyerdierks A."/>
            <person name="Storesund J.E."/>
            <person name="Kallscheuer N."/>
            <person name="Luecker S."/>
            <person name="Lage O.M."/>
            <person name="Pohl T."/>
            <person name="Merkel B.J."/>
            <person name="Hornburger P."/>
            <person name="Mueller R.-W."/>
            <person name="Bruemmer F."/>
            <person name="Labrenz M."/>
            <person name="Spormann A.M."/>
            <person name="Op den Camp H."/>
            <person name="Overmann J."/>
            <person name="Amann R."/>
            <person name="Jetten M.S.M."/>
            <person name="Mascher T."/>
            <person name="Medema M.H."/>
            <person name="Devos D.P."/>
            <person name="Kaster A.-K."/>
            <person name="Ovreas L."/>
            <person name="Rohde M."/>
            <person name="Galperin M.Y."/>
            <person name="Jogler C."/>
        </authorList>
    </citation>
    <scope>NUCLEOTIDE SEQUENCE [LARGE SCALE GENOMIC DNA]</scope>
    <source>
        <strain evidence="3 4">OJF2</strain>
    </source>
</reference>